<dbReference type="EMBL" id="ABVL01000006">
    <property type="protein sequence ID" value="EDY19860.1"/>
    <property type="molecule type" value="Genomic_DNA"/>
</dbReference>
<keyword evidence="4" id="KW-1185">Reference proteome</keyword>
<dbReference type="InterPro" id="IPR022655">
    <property type="entry name" value="DUF1553"/>
</dbReference>
<evidence type="ECO:0000313" key="3">
    <source>
        <dbReference type="EMBL" id="EDY19860.1"/>
    </source>
</evidence>
<feature type="domain" description="Golvesin/Xly CBD-like" evidence="2">
    <location>
        <begin position="1"/>
        <end position="91"/>
    </location>
</feature>
<dbReference type="PANTHER" id="PTHR35889">
    <property type="entry name" value="CYCLOINULO-OLIGOSACCHARIDE FRUCTANOTRANSFERASE-RELATED"/>
    <property type="match status" value="1"/>
</dbReference>
<dbReference type="Proteomes" id="UP000005824">
    <property type="component" value="Unassembled WGS sequence"/>
</dbReference>
<dbReference type="Pfam" id="PF07587">
    <property type="entry name" value="PSD1"/>
    <property type="match status" value="1"/>
</dbReference>
<evidence type="ECO:0000259" key="1">
    <source>
        <dbReference type="Pfam" id="PF07587"/>
    </source>
</evidence>
<accession>B4D0J8</accession>
<dbReference type="eggNOG" id="COG2010">
    <property type="taxonomic scope" value="Bacteria"/>
</dbReference>
<dbReference type="Pfam" id="PF25275">
    <property type="entry name" value="Golvesin_C"/>
    <property type="match status" value="1"/>
</dbReference>
<dbReference type="PANTHER" id="PTHR35889:SF3">
    <property type="entry name" value="F-BOX DOMAIN-CONTAINING PROTEIN"/>
    <property type="match status" value="1"/>
</dbReference>
<protein>
    <submittedName>
        <fullName evidence="3">Uncharacterized protein</fullName>
    </submittedName>
</protein>
<organism evidence="3 4">
    <name type="scientific">Chthoniobacter flavus Ellin428</name>
    <dbReference type="NCBI Taxonomy" id="497964"/>
    <lineage>
        <taxon>Bacteria</taxon>
        <taxon>Pseudomonadati</taxon>
        <taxon>Verrucomicrobiota</taxon>
        <taxon>Spartobacteria</taxon>
        <taxon>Chthoniobacterales</taxon>
        <taxon>Chthoniobacteraceae</taxon>
        <taxon>Chthoniobacter</taxon>
    </lineage>
</organism>
<feature type="domain" description="DUF1553" evidence="1">
    <location>
        <begin position="185"/>
        <end position="436"/>
    </location>
</feature>
<comment type="caution">
    <text evidence="3">The sequence shown here is derived from an EMBL/GenBank/DDBJ whole genome shotgun (WGS) entry which is preliminary data.</text>
</comment>
<reference evidence="3 4" key="1">
    <citation type="journal article" date="2011" name="J. Bacteriol.">
        <title>Genome sequence of Chthoniobacter flavus Ellin428, an aerobic heterotrophic soil bacterium.</title>
        <authorList>
            <person name="Kant R."/>
            <person name="van Passel M.W."/>
            <person name="Palva A."/>
            <person name="Lucas S."/>
            <person name="Lapidus A."/>
            <person name="Glavina Del Rio T."/>
            <person name="Dalin E."/>
            <person name="Tice H."/>
            <person name="Bruce D."/>
            <person name="Goodwin L."/>
            <person name="Pitluck S."/>
            <person name="Larimer F.W."/>
            <person name="Land M.L."/>
            <person name="Hauser L."/>
            <person name="Sangwan P."/>
            <person name="de Vos W.M."/>
            <person name="Janssen P.H."/>
            <person name="Smidt H."/>
        </authorList>
    </citation>
    <scope>NUCLEOTIDE SEQUENCE [LARGE SCALE GENOMIC DNA]</scope>
    <source>
        <strain evidence="3 4">Ellin428</strain>
    </source>
</reference>
<dbReference type="eggNOG" id="COG0654">
    <property type="taxonomic scope" value="Bacteria"/>
</dbReference>
<dbReference type="AlphaFoldDB" id="B4D0J8"/>
<name>B4D0J8_9BACT</name>
<sequence length="462" mass="51709">MTFTPPIPQSGRYDVRLAYSYFADRADNVRVTVFHADGEDTVYVDETMVPPIDGRFISLGKYRFEKDGAGYVLITNEGTKKFVTVDALQLVPEAEATAAEVKEDKTNPTRSQAAKQVKALEAELKTLKKEGPVRETAMAVHDDDEAADTQIRIRGVQKQRGDTVPRGFLHVTLNTQPVIPPDESGRKEMADWIASAQNPLTARVFVNRVWAWLFGSGIVRTVDIFGTTGEKPSHPELLDYLATRFVAEGWDVKKLIREVVLSRTWQEAVTKSPAADLENRLFIHANRRRLDADQLRDTILAVSGELKLDYLGSNIAGAGEIDANNFSAQNIEYGYVFKDTRRSVYTPAFRNKRLELFEAFDFGDINSSVGQRNVSTVAPQALYLLNHPFVVEQASAAAERTLANAGSNDERIVAVFRRSLGRTPSAGELEKCRRFLGAEPSLEQWAELQHTLFDCLDFRYID</sequence>
<gene>
    <name evidence="3" type="ORF">CfE428DRAFT_2449</name>
</gene>
<dbReference type="STRING" id="497964.CfE428DRAFT_2449"/>
<dbReference type="InParanoid" id="B4D0J8"/>
<proteinExistence type="predicted"/>
<dbReference type="InterPro" id="IPR033803">
    <property type="entry name" value="CBD-like_Golvesin-Xly"/>
</dbReference>
<evidence type="ECO:0000313" key="4">
    <source>
        <dbReference type="Proteomes" id="UP000005824"/>
    </source>
</evidence>
<evidence type="ECO:0000259" key="2">
    <source>
        <dbReference type="Pfam" id="PF25275"/>
    </source>
</evidence>